<keyword evidence="8 9" id="KW-0998">Cell outer membrane</keyword>
<dbReference type="GO" id="GO:0015473">
    <property type="term" value="F:fimbrial usher porin activity"/>
    <property type="evidence" value="ECO:0007669"/>
    <property type="project" value="InterPro"/>
</dbReference>
<dbReference type="Gene3D" id="3.10.20.410">
    <property type="match status" value="1"/>
</dbReference>
<dbReference type="Pfam" id="PF13954">
    <property type="entry name" value="PapC_N"/>
    <property type="match status" value="1"/>
</dbReference>
<dbReference type="RefSeq" id="WP_124378805.1">
    <property type="nucleotide sequence ID" value="NZ_CP027754.1"/>
</dbReference>
<dbReference type="InterPro" id="IPR025949">
    <property type="entry name" value="PapC-like_C"/>
</dbReference>
<evidence type="ECO:0000256" key="4">
    <source>
        <dbReference type="ARBA" id="ARBA00022452"/>
    </source>
</evidence>
<feature type="chain" id="PRO_5018071438" evidence="10">
    <location>
        <begin position="30"/>
        <end position="871"/>
    </location>
</feature>
<evidence type="ECO:0000256" key="3">
    <source>
        <dbReference type="ARBA" id="ARBA00022448"/>
    </source>
</evidence>
<evidence type="ECO:0000259" key="12">
    <source>
        <dbReference type="Pfam" id="PF13954"/>
    </source>
</evidence>
<dbReference type="InterPro" id="IPR018030">
    <property type="entry name" value="Fimbrial_membr_usher_CS"/>
</dbReference>
<dbReference type="Gene3D" id="2.60.40.2610">
    <property type="entry name" value="Outer membrane usher protein FimD, plug domain"/>
    <property type="match status" value="1"/>
</dbReference>
<dbReference type="PROSITE" id="PS01151">
    <property type="entry name" value="FIMBRIAL_USHER"/>
    <property type="match status" value="1"/>
</dbReference>
<dbReference type="GO" id="GO:0009279">
    <property type="term" value="C:cell outer membrane"/>
    <property type="evidence" value="ECO:0007669"/>
    <property type="project" value="UniProtKB-SubCell"/>
</dbReference>
<dbReference type="GO" id="GO:0009297">
    <property type="term" value="P:pilus assembly"/>
    <property type="evidence" value="ECO:0007669"/>
    <property type="project" value="InterPro"/>
</dbReference>
<evidence type="ECO:0000256" key="10">
    <source>
        <dbReference type="SAM" id="SignalP"/>
    </source>
</evidence>
<dbReference type="SUPFAM" id="SSF141729">
    <property type="entry name" value="FimD N-terminal domain-like"/>
    <property type="match status" value="1"/>
</dbReference>
<feature type="domain" description="PapC N-terminal" evidence="12">
    <location>
        <begin position="34"/>
        <end position="178"/>
    </location>
</feature>
<evidence type="ECO:0000256" key="7">
    <source>
        <dbReference type="ARBA" id="ARBA00023136"/>
    </source>
</evidence>
<name>A0A3G7UCZ8_9PSED</name>
<dbReference type="PANTHER" id="PTHR30451">
    <property type="entry name" value="OUTER MEMBRANE USHER PROTEIN"/>
    <property type="match status" value="1"/>
</dbReference>
<sequence>MLNASKVKNTLRPCIFFSGMISLATNAYAVADIEFNTDVLDLSDRTNIDLSQFARSGFILPGTYSMVVQINTQAISEQPVTFYPPDDDPKGSQACLTPTLVEQLGLKAVEVAKLTGWRGGECLDIQGLPGTQVSGDLATSTLSISLPQAYLEYSAINWDPPSRWDEGVPGLLVDYNMTAQSIYQRNEGNRFNLSGNGTVGANAGAWRLRADWQGRVENGRRSAAGPQKLEWSRYYAYRAVPALKARLVVGENYLYSDLFDSFRFTGAALNSDESQLPPNLRGYAPEVVGVAKTNAKVIVSQQGRVLYETLVAAGPFRIQDLNDAVTGTLDVRVEEQDGSVHTFQLNTAGVPYLTRPGQVRYKLASGRPTNLQYGSDGNVFGTGEFSWGISNGWSLFGGGITDNNYRALSVGAGRDLLAFGAVSLDVTQSHASLWNETLSGKSYRLQYSKNFEEYDSQVTFAGYRFSEKNFLSMSEYLDARHYGLNGELAGRHQHNGIDEYSERWKPIGASKALYTVTVNKQFRDLGATVYASYNKQTYWNRPDTQRWNLSVSRYFNAGTVKNLSLSLNLYRSQEYNYSDNGMALTVSLPLGRSGTLSVDANKASGKNTFSTRYSDRLDERNSYQLSAGNNAAGGYLSHVGDQVDIDVSASTQKDSYSSLGLSARGGGTLTAQGAALHRTHSTGGTRLMVDTAGVPDVPVRGYGSPTRSNAYGKAVIADISSYQRTAASVDLERLPSNVEATQSVTQLTLTEGAIGYRSLEVISGEKAMAVLRLPDSSSPPFGATVKNLKQQDTGIVNDDGHVYLSGIRAGEQMIVSWGGAERCTLTLPAVLPADGLTDALNLPCDTLATDQSLSAPEALIGKSTDTENTPS</sequence>
<keyword evidence="9" id="KW-1029">Fimbrium biogenesis</keyword>
<keyword evidence="3 9" id="KW-0813">Transport</keyword>
<evidence type="ECO:0000256" key="6">
    <source>
        <dbReference type="ARBA" id="ARBA00022729"/>
    </source>
</evidence>
<dbReference type="AlphaFoldDB" id="A0A3G7UCZ8"/>
<evidence type="ECO:0000256" key="8">
    <source>
        <dbReference type="ARBA" id="ARBA00023237"/>
    </source>
</evidence>
<comment type="similarity">
    <text evidence="2 9">Belongs to the fimbrial export usher family.</text>
</comment>
<keyword evidence="6 10" id="KW-0732">Signal</keyword>
<dbReference type="InterPro" id="IPR025885">
    <property type="entry name" value="PapC_N"/>
</dbReference>
<organism evidence="13 14">
    <name type="scientific">Pseudomonas synxantha</name>
    <dbReference type="NCBI Taxonomy" id="47883"/>
    <lineage>
        <taxon>Bacteria</taxon>
        <taxon>Pseudomonadati</taxon>
        <taxon>Pseudomonadota</taxon>
        <taxon>Gammaproteobacteria</taxon>
        <taxon>Pseudomonadales</taxon>
        <taxon>Pseudomonadaceae</taxon>
        <taxon>Pseudomonas</taxon>
    </lineage>
</organism>
<dbReference type="Gene3D" id="2.60.40.2070">
    <property type="match status" value="1"/>
</dbReference>
<dbReference type="EMBL" id="CP027754">
    <property type="protein sequence ID" value="AZE56476.1"/>
    <property type="molecule type" value="Genomic_DNA"/>
</dbReference>
<evidence type="ECO:0000259" key="11">
    <source>
        <dbReference type="Pfam" id="PF13953"/>
    </source>
</evidence>
<dbReference type="NCBIfam" id="NF011812">
    <property type="entry name" value="PRK15284.1"/>
    <property type="match status" value="1"/>
</dbReference>
<reference evidence="13 14" key="1">
    <citation type="submission" date="2018-03" db="EMBL/GenBank/DDBJ databases">
        <title>Diversity of phytobeneficial traits revealed by whole-genome analysis of worldwide-isolated phenazine-producing Pseudomonas spp.</title>
        <authorList>
            <person name="Biessy A."/>
            <person name="Novinscak A."/>
            <person name="Blom J."/>
            <person name="Leger G."/>
            <person name="Thomashow L.S."/>
            <person name="Cazorla F.M."/>
            <person name="Josic D."/>
            <person name="Filion M."/>
        </authorList>
    </citation>
    <scope>NUCLEOTIDE SEQUENCE [LARGE SCALE GENOMIC DNA]</scope>
    <source>
        <strain evidence="13 14">30B</strain>
    </source>
</reference>
<evidence type="ECO:0000256" key="9">
    <source>
        <dbReference type="RuleBase" id="RU003884"/>
    </source>
</evidence>
<comment type="subcellular location">
    <subcellularLocation>
        <location evidence="1 9">Cell outer membrane</location>
        <topology evidence="1 9">Multi-pass membrane protein</topology>
    </subcellularLocation>
</comment>
<keyword evidence="4" id="KW-1134">Transmembrane beta strand</keyword>
<keyword evidence="7 9" id="KW-0472">Membrane</keyword>
<evidence type="ECO:0000256" key="2">
    <source>
        <dbReference type="ARBA" id="ARBA00008064"/>
    </source>
</evidence>
<dbReference type="PANTHER" id="PTHR30451:SF10">
    <property type="entry name" value="OUTER MEMBRANE USHER PROTEIN YFCU-RELATED"/>
    <property type="match status" value="1"/>
</dbReference>
<evidence type="ECO:0000313" key="14">
    <source>
        <dbReference type="Proteomes" id="UP000268696"/>
    </source>
</evidence>
<evidence type="ECO:0000256" key="1">
    <source>
        <dbReference type="ARBA" id="ARBA00004571"/>
    </source>
</evidence>
<dbReference type="InterPro" id="IPR042186">
    <property type="entry name" value="FimD_plug_dom"/>
</dbReference>
<gene>
    <name evidence="13" type="ORF">C4K03_4338</name>
</gene>
<evidence type="ECO:0000256" key="5">
    <source>
        <dbReference type="ARBA" id="ARBA00022692"/>
    </source>
</evidence>
<feature type="signal peptide" evidence="10">
    <location>
        <begin position="1"/>
        <end position="29"/>
    </location>
</feature>
<accession>A0A3G7UCZ8</accession>
<dbReference type="Gene3D" id="2.60.40.3110">
    <property type="match status" value="1"/>
</dbReference>
<dbReference type="Proteomes" id="UP000268696">
    <property type="component" value="Chromosome"/>
</dbReference>
<dbReference type="Pfam" id="PF00577">
    <property type="entry name" value="Usher"/>
    <property type="match status" value="1"/>
</dbReference>
<dbReference type="InterPro" id="IPR000015">
    <property type="entry name" value="Fimb_usher"/>
</dbReference>
<evidence type="ECO:0000313" key="13">
    <source>
        <dbReference type="EMBL" id="AZE56476.1"/>
    </source>
</evidence>
<dbReference type="InterPro" id="IPR037224">
    <property type="entry name" value="PapC_N_sf"/>
</dbReference>
<feature type="domain" description="PapC-like C-terminal" evidence="11">
    <location>
        <begin position="771"/>
        <end position="826"/>
    </location>
</feature>
<dbReference type="Pfam" id="PF13953">
    <property type="entry name" value="PapC_C"/>
    <property type="match status" value="1"/>
</dbReference>
<dbReference type="InterPro" id="IPR043142">
    <property type="entry name" value="PapC-like_C_sf"/>
</dbReference>
<protein>
    <submittedName>
        <fullName evidence="13">Fimbriae usher protein StfC</fullName>
    </submittedName>
</protein>
<keyword evidence="5 9" id="KW-0812">Transmembrane</keyword>
<proteinExistence type="inferred from homology"/>